<dbReference type="EMBL" id="CDMY01000670">
    <property type="protein sequence ID" value="CEM29319.1"/>
    <property type="molecule type" value="Genomic_DNA"/>
</dbReference>
<evidence type="ECO:0000256" key="4">
    <source>
        <dbReference type="ARBA" id="ARBA00020824"/>
    </source>
</evidence>
<feature type="domain" description="ER membrane protein complex subunit 1 C-terminal" evidence="13">
    <location>
        <begin position="941"/>
        <end position="1204"/>
    </location>
</feature>
<evidence type="ECO:0000256" key="7">
    <source>
        <dbReference type="ARBA" id="ARBA00022824"/>
    </source>
</evidence>
<dbReference type="Proteomes" id="UP000041254">
    <property type="component" value="Unassembled WGS sequence"/>
</dbReference>
<keyword evidence="8 11" id="KW-1133">Transmembrane helix</keyword>
<evidence type="ECO:0000259" key="14">
    <source>
        <dbReference type="Pfam" id="PF25293"/>
    </source>
</evidence>
<dbReference type="Pfam" id="PF07774">
    <property type="entry name" value="EMC1_C"/>
    <property type="match status" value="1"/>
</dbReference>
<dbReference type="PANTHER" id="PTHR21573:SF0">
    <property type="entry name" value="ER MEMBRANE PROTEIN COMPLEX SUBUNIT 1"/>
    <property type="match status" value="1"/>
</dbReference>
<dbReference type="OrthoDB" id="28092at2759"/>
<keyword evidence="9 11" id="KW-0472">Membrane</keyword>
<evidence type="ECO:0000256" key="10">
    <source>
        <dbReference type="ARBA" id="ARBA00023180"/>
    </source>
</evidence>
<comment type="subcellular location">
    <subcellularLocation>
        <location evidence="1">Endoplasmic reticulum membrane</location>
        <topology evidence="1">Single-pass type I membrane protein</topology>
    </subcellularLocation>
</comment>
<feature type="signal peptide" evidence="12">
    <location>
        <begin position="1"/>
        <end position="30"/>
    </location>
</feature>
<dbReference type="InterPro" id="IPR058545">
    <property type="entry name" value="Beta-prop_EMC1_1st"/>
</dbReference>
<evidence type="ECO:0000256" key="9">
    <source>
        <dbReference type="ARBA" id="ARBA00023136"/>
    </source>
</evidence>
<dbReference type="SUPFAM" id="SSF50998">
    <property type="entry name" value="Quinoprotein alcohol dehydrogenase-like"/>
    <property type="match status" value="1"/>
</dbReference>
<comment type="similarity">
    <text evidence="2">Belongs to the EMC1 family.</text>
</comment>
<evidence type="ECO:0000256" key="1">
    <source>
        <dbReference type="ARBA" id="ARBA00004115"/>
    </source>
</evidence>
<evidence type="ECO:0000256" key="3">
    <source>
        <dbReference type="ARBA" id="ARBA00011276"/>
    </source>
</evidence>
<evidence type="ECO:0000256" key="5">
    <source>
        <dbReference type="ARBA" id="ARBA00022692"/>
    </source>
</evidence>
<feature type="domain" description="EMC1 first beta-propeller" evidence="14">
    <location>
        <begin position="30"/>
        <end position="192"/>
    </location>
</feature>
<dbReference type="InterPro" id="IPR011047">
    <property type="entry name" value="Quinoprotein_ADH-like_sf"/>
</dbReference>
<keyword evidence="6 12" id="KW-0732">Signal</keyword>
<keyword evidence="16" id="KW-1185">Reference proteome</keyword>
<evidence type="ECO:0000256" key="12">
    <source>
        <dbReference type="SAM" id="SignalP"/>
    </source>
</evidence>
<evidence type="ECO:0000313" key="16">
    <source>
        <dbReference type="Proteomes" id="UP000041254"/>
    </source>
</evidence>
<dbReference type="Pfam" id="PF25293">
    <property type="entry name" value="Beta-prop_EMC1_N"/>
    <property type="match status" value="1"/>
</dbReference>
<name>A0A0G4GHV5_VITBC</name>
<reference evidence="15 16" key="1">
    <citation type="submission" date="2014-11" db="EMBL/GenBank/DDBJ databases">
        <authorList>
            <person name="Zhu J."/>
            <person name="Qi W."/>
            <person name="Song R."/>
        </authorList>
    </citation>
    <scope>NUCLEOTIDE SEQUENCE [LARGE SCALE GENOMIC DNA]</scope>
</reference>
<evidence type="ECO:0000256" key="11">
    <source>
        <dbReference type="SAM" id="Phobius"/>
    </source>
</evidence>
<dbReference type="InterPro" id="IPR011678">
    <property type="entry name" value="EMC1_C"/>
</dbReference>
<keyword evidence="10" id="KW-0325">Glycoprotein</keyword>
<feature type="chain" id="PRO_5005190036" description="ER membrane protein complex subunit 1" evidence="12">
    <location>
        <begin position="31"/>
        <end position="1205"/>
    </location>
</feature>
<dbReference type="GO" id="GO:0034975">
    <property type="term" value="P:protein folding in endoplasmic reticulum"/>
    <property type="evidence" value="ECO:0007669"/>
    <property type="project" value="TreeGrafter"/>
</dbReference>
<evidence type="ECO:0000256" key="2">
    <source>
        <dbReference type="ARBA" id="ARBA00007904"/>
    </source>
</evidence>
<dbReference type="PANTHER" id="PTHR21573">
    <property type="entry name" value="ER MEMBRANE PROTEIN COMPLEX SUBUNIT 1"/>
    <property type="match status" value="1"/>
</dbReference>
<evidence type="ECO:0000256" key="8">
    <source>
        <dbReference type="ARBA" id="ARBA00022989"/>
    </source>
</evidence>
<keyword evidence="7" id="KW-0256">Endoplasmic reticulum</keyword>
<gene>
    <name evidence="15" type="ORF">Vbra_22756</name>
</gene>
<dbReference type="InterPro" id="IPR015943">
    <property type="entry name" value="WD40/YVTN_repeat-like_dom_sf"/>
</dbReference>
<dbReference type="VEuPathDB" id="CryptoDB:Vbra_22756"/>
<protein>
    <recommendedName>
        <fullName evidence="4">ER membrane protein complex subunit 1</fullName>
    </recommendedName>
</protein>
<keyword evidence="5 11" id="KW-0812">Transmembrane</keyword>
<dbReference type="InParanoid" id="A0A0G4GHV5"/>
<evidence type="ECO:0000256" key="6">
    <source>
        <dbReference type="ARBA" id="ARBA00022729"/>
    </source>
</evidence>
<sequence>MSHPTLTLFTRLAALWSILFLLSLPRVTHALYEDEAGERDWLIQTVGRVTHLVTSPLPTHSRRLYVGTAQGIVAALQTKTGALEWRREGKDEGERVSRLAIGKAILVSLSVNDGHEDGGGRSSTSVRCWHVHNGDLLWQETITQDSQQSDGERPAALVDVAIVPSDGGGGEAVLLATERGAQLRHATSGRILRDWATSASHGSVRYSRVIPLDDQDGDAISFALIGRDISSSSLVASIHKTVDDSRQQPSGKPTTLGKVTMTPVGEEQNVVQVAGTLVGWVESEGTIKAVDMKEDGRGTSYSHSVGGGGGRVRFLGERGAVDGVLTLADSRRSYALIKGTEGRLNNIWSKEGRWALAPFYATNTREPSTTLLGGVLIGHEKTHVEKIDLTTGGTEPVLEDSSLRNTERGPAMVALVRESSSDVRVSVSCADHSLALIRQAGVSWIREEALGSVKASSFYHLPPSLLSYLMRSPTTPHASPEMEEAQEEAEILAEPLPLFSLILSLLSPGTASTPSPLSRLWANLMLTCDYVLASVGLIVGSLGELVDVRRWQGKDQMAVRRQTEGRSPLLVGVGVGGGGGGGGDMSVGMGARERLREAMLTARKGHIGHHRFGDSDVIVLATCAGKVYGLHASSGRILWHKTVWDITSAVLHHHPPPECRPRARLHTTNTQLTESLSNSHNLQDGPITLLKPLSRRWPEVLICAHTAFPLQPSPSLLWLDTLTGHTRRQVHVSPDADVLPLALPGHATHMAASVKGGGDRAGGGGGLEGWEMELHGDVDPVMVVERNGTVALYPPSPKLVEWLPEMFSYYRVQTNESIITGFGVDRTDGSLRVVPRWQTNFAAAKKYIAGVASSLHRNFEHVPVQVKGDVTVLYRYLNPNLLAVVTTDAPPPQWDAYTYNAQAAAMDFRLTLHLIDGVTGAMLLSETLPIGAALPVHMAVCDNWVAVHYFNALDSHHSMVPRFEMHVVELFDPQRDTGPLGILLGDGWATGPSTGESSTPPAAVQPTVTHRLPHTVVREMRTAVSAHSLPSPTAFNATFIFPSGIRLMGVTATQRGVTTRIVLLGLSSGHIYGASKNVLNARRPVVAPPRAGSKPKKLSAAEREEGIPPYAPTLPITHTDMLSYYQQVCHLRGISTYPTELESTSLLFAYGLDLFFAPVQPAKGFDVLSSTFNYPLLSVSLLAITAAVIVTTALAHRKRIYDRWK</sequence>
<organism evidence="15 16">
    <name type="scientific">Vitrella brassicaformis (strain CCMP3155)</name>
    <dbReference type="NCBI Taxonomy" id="1169540"/>
    <lineage>
        <taxon>Eukaryota</taxon>
        <taxon>Sar</taxon>
        <taxon>Alveolata</taxon>
        <taxon>Colpodellida</taxon>
        <taxon>Vitrellaceae</taxon>
        <taxon>Vitrella</taxon>
    </lineage>
</organism>
<dbReference type="InterPro" id="IPR026895">
    <property type="entry name" value="EMC1"/>
</dbReference>
<comment type="subunit">
    <text evidence="3">Component of the ER membrane protein complex (EMC).</text>
</comment>
<dbReference type="GO" id="GO:0072546">
    <property type="term" value="C:EMC complex"/>
    <property type="evidence" value="ECO:0007669"/>
    <property type="project" value="InterPro"/>
</dbReference>
<evidence type="ECO:0000259" key="13">
    <source>
        <dbReference type="Pfam" id="PF07774"/>
    </source>
</evidence>
<accession>A0A0G4GHV5</accession>
<feature type="transmembrane region" description="Helical" evidence="11">
    <location>
        <begin position="1174"/>
        <end position="1195"/>
    </location>
</feature>
<dbReference type="AlphaFoldDB" id="A0A0G4GHV5"/>
<evidence type="ECO:0000313" key="15">
    <source>
        <dbReference type="EMBL" id="CEM29319.1"/>
    </source>
</evidence>
<proteinExistence type="inferred from homology"/>
<dbReference type="Gene3D" id="2.130.10.10">
    <property type="entry name" value="YVTN repeat-like/Quinoprotein amine dehydrogenase"/>
    <property type="match status" value="1"/>
</dbReference>
<dbReference type="STRING" id="1169540.A0A0G4GHV5"/>